<comment type="caution">
    <text evidence="13">The sequence shown here is derived from an EMBL/GenBank/DDBJ whole genome shotgun (WGS) entry which is preliminary data.</text>
</comment>
<dbReference type="SUPFAM" id="SSF56634">
    <property type="entry name" value="Heme-dependent catalase-like"/>
    <property type="match status" value="1"/>
</dbReference>
<evidence type="ECO:0000313" key="13">
    <source>
        <dbReference type="EMBL" id="TFY65976.1"/>
    </source>
</evidence>
<name>A0A4Y9YTT6_9AGAM</name>
<dbReference type="GO" id="GO:0005777">
    <property type="term" value="C:peroxisome"/>
    <property type="evidence" value="ECO:0007669"/>
    <property type="project" value="TreeGrafter"/>
</dbReference>
<proteinExistence type="inferred from homology"/>
<dbReference type="Pfam" id="PF00199">
    <property type="entry name" value="Catalase"/>
    <property type="match status" value="1"/>
</dbReference>
<evidence type="ECO:0000256" key="6">
    <source>
        <dbReference type="ARBA" id="ARBA00023004"/>
    </source>
</evidence>
<evidence type="ECO:0000313" key="14">
    <source>
        <dbReference type="Proteomes" id="UP000298327"/>
    </source>
</evidence>
<evidence type="ECO:0000256" key="5">
    <source>
        <dbReference type="ARBA" id="ARBA00023002"/>
    </source>
</evidence>
<comment type="function">
    <text evidence="8 10">Catalyzes the degradation of hydrogen peroxide (H(2)O(2)) generated by peroxisomal oxidases to water and oxygen, thereby protecting cells from the toxic effects of hydrogen peroxide.</text>
</comment>
<evidence type="ECO:0000256" key="7">
    <source>
        <dbReference type="ARBA" id="ARBA00023324"/>
    </source>
</evidence>
<dbReference type="OrthoDB" id="6880011at2759"/>
<evidence type="ECO:0000259" key="12">
    <source>
        <dbReference type="SMART" id="SM01060"/>
    </source>
</evidence>
<dbReference type="PANTHER" id="PTHR11465">
    <property type="entry name" value="CATALASE"/>
    <property type="match status" value="1"/>
</dbReference>
<dbReference type="EC" id="1.11.1.6" evidence="9"/>
<evidence type="ECO:0000256" key="8">
    <source>
        <dbReference type="ARBA" id="ARBA00044729"/>
    </source>
</evidence>
<evidence type="ECO:0000256" key="11">
    <source>
        <dbReference type="SAM" id="MobiDB-lite"/>
    </source>
</evidence>
<keyword evidence="6 9" id="KW-0408">Iron</keyword>
<dbReference type="InterPro" id="IPR024708">
    <property type="entry name" value="Catalase_AS"/>
</dbReference>
<feature type="region of interest" description="Disordered" evidence="11">
    <location>
        <begin position="90"/>
        <end position="110"/>
    </location>
</feature>
<keyword evidence="4 9" id="KW-0479">Metal-binding</keyword>
<reference evidence="13 14" key="1">
    <citation type="submission" date="2019-02" db="EMBL/GenBank/DDBJ databases">
        <title>Genome sequencing of the rare red list fungi Dentipellis fragilis.</title>
        <authorList>
            <person name="Buettner E."/>
            <person name="Kellner H."/>
        </authorList>
    </citation>
    <scope>NUCLEOTIDE SEQUENCE [LARGE SCALE GENOMIC DNA]</scope>
    <source>
        <strain evidence="13 14">DSM 105465</strain>
    </source>
</reference>
<keyword evidence="3 9" id="KW-0349">Heme</keyword>
<dbReference type="PROSITE" id="PS51402">
    <property type="entry name" value="CATALASE_3"/>
    <property type="match status" value="1"/>
</dbReference>
<evidence type="ECO:0000256" key="3">
    <source>
        <dbReference type="ARBA" id="ARBA00022617"/>
    </source>
</evidence>
<dbReference type="InterPro" id="IPR010582">
    <property type="entry name" value="Catalase_immune_responsive"/>
</dbReference>
<dbReference type="GO" id="GO:0004096">
    <property type="term" value="F:catalase activity"/>
    <property type="evidence" value="ECO:0007669"/>
    <property type="project" value="UniProtKB-EC"/>
</dbReference>
<dbReference type="GO" id="GO:0020037">
    <property type="term" value="F:heme binding"/>
    <property type="evidence" value="ECO:0007669"/>
    <property type="project" value="InterPro"/>
</dbReference>
<dbReference type="STRING" id="205917.A0A4Y9YTT6"/>
<dbReference type="Proteomes" id="UP000298327">
    <property type="component" value="Unassembled WGS sequence"/>
</dbReference>
<evidence type="ECO:0000256" key="10">
    <source>
        <dbReference type="RuleBase" id="RU004142"/>
    </source>
</evidence>
<dbReference type="EMBL" id="SEOQ01000289">
    <property type="protein sequence ID" value="TFY65976.1"/>
    <property type="molecule type" value="Genomic_DNA"/>
</dbReference>
<dbReference type="InterPro" id="IPR011614">
    <property type="entry name" value="Catalase_core"/>
</dbReference>
<keyword evidence="5 9" id="KW-0560">Oxidoreductase</keyword>
<dbReference type="PROSITE" id="PS00437">
    <property type="entry name" value="CATALASE_1"/>
    <property type="match status" value="1"/>
</dbReference>
<evidence type="ECO:0000256" key="1">
    <source>
        <dbReference type="ARBA" id="ARBA00005329"/>
    </source>
</evidence>
<dbReference type="AlphaFoldDB" id="A0A4Y9YTT6"/>
<keyword evidence="2 9" id="KW-0575">Peroxidase</keyword>
<dbReference type="CDD" id="cd08157">
    <property type="entry name" value="catalase_fungal"/>
    <property type="match status" value="1"/>
</dbReference>
<keyword evidence="14" id="KW-1185">Reference proteome</keyword>
<dbReference type="SMART" id="SM01060">
    <property type="entry name" value="Catalase"/>
    <property type="match status" value="1"/>
</dbReference>
<dbReference type="Gene3D" id="2.40.180.10">
    <property type="entry name" value="Catalase core domain"/>
    <property type="match status" value="1"/>
</dbReference>
<evidence type="ECO:0000256" key="4">
    <source>
        <dbReference type="ARBA" id="ARBA00022723"/>
    </source>
</evidence>
<comment type="similarity">
    <text evidence="1 9">Belongs to the catalase family.</text>
</comment>
<comment type="catalytic activity">
    <reaction evidence="9">
        <text>2 H2O2 = O2 + 2 H2O</text>
        <dbReference type="Rhea" id="RHEA:20309"/>
        <dbReference type="ChEBI" id="CHEBI:15377"/>
        <dbReference type="ChEBI" id="CHEBI:15379"/>
        <dbReference type="ChEBI" id="CHEBI:16240"/>
        <dbReference type="EC" id="1.11.1.6"/>
    </reaction>
</comment>
<organism evidence="13 14">
    <name type="scientific">Dentipellis fragilis</name>
    <dbReference type="NCBI Taxonomy" id="205917"/>
    <lineage>
        <taxon>Eukaryota</taxon>
        <taxon>Fungi</taxon>
        <taxon>Dikarya</taxon>
        <taxon>Basidiomycota</taxon>
        <taxon>Agaricomycotina</taxon>
        <taxon>Agaricomycetes</taxon>
        <taxon>Russulales</taxon>
        <taxon>Hericiaceae</taxon>
        <taxon>Dentipellis</taxon>
    </lineage>
</organism>
<dbReference type="InterPro" id="IPR018028">
    <property type="entry name" value="Catalase"/>
</dbReference>
<dbReference type="InterPro" id="IPR002226">
    <property type="entry name" value="Catalase_haem_BS"/>
</dbReference>
<dbReference type="PANTHER" id="PTHR11465:SF62">
    <property type="entry name" value="CATALASE T"/>
    <property type="match status" value="1"/>
</dbReference>
<evidence type="ECO:0000256" key="9">
    <source>
        <dbReference type="RuleBase" id="RU000498"/>
    </source>
</evidence>
<accession>A0A4Y9YTT6</accession>
<dbReference type="PRINTS" id="PR00067">
    <property type="entry name" value="CATALASE"/>
</dbReference>
<dbReference type="GO" id="GO:0042542">
    <property type="term" value="P:response to hydrogen peroxide"/>
    <property type="evidence" value="ECO:0007669"/>
    <property type="project" value="TreeGrafter"/>
</dbReference>
<dbReference type="InterPro" id="IPR020835">
    <property type="entry name" value="Catalase_sf"/>
</dbReference>
<keyword evidence="7 9" id="KW-0376">Hydrogen peroxide</keyword>
<dbReference type="GO" id="GO:0042744">
    <property type="term" value="P:hydrogen peroxide catabolic process"/>
    <property type="evidence" value="ECO:0007669"/>
    <property type="project" value="UniProtKB-KW"/>
</dbReference>
<feature type="domain" description="Catalase core" evidence="12">
    <location>
        <begin position="121"/>
        <end position="503"/>
    </location>
</feature>
<gene>
    <name evidence="13" type="ORF">EVG20_g5112</name>
</gene>
<sequence length="618" mass="69763">MDRGRARSRRNLEVSGALEEMLNVYPISIWLRNGDVRDGKGIPKAATDEKPENSEDVRLELDLTRDANSQPIRVAEIVAIPSRYAGGLLFTSSHPSPSPQAETTSMPSQQVFDTKDGAVYTTSNGAPISRPYAVQKIGQSGPLLLQDFHHIDLLAHFDRERIPERVVHAKAAGAHGYFEATHDISDLTCAKIFGKVGTRARVTMRLSTVGGESGSADTARDPRGFAIKIRTEEGNLDWVFNNTPVFFIRDPAKFPHFIHTQKRDPQTHLKDADMFWDYLSQNPESAHQVLILFSDRGTPDGYHHQHGYSGHTYKFVNAQGDWVYTQIHVRKDGGFKTLDNDTAGRLSGENPDYGIQSLFEAIEQKQYPSWTVYAQTMTAKQAEEFRYNVLDLTKVWPHKEFPLRPFGKIVLDENPQNYFAEIEQAAFSPSHTVPGWEPSADPVLQSRFFSYPDTHRHRLGTNYQQLPVNAPVVPVANFQRDGQGTFVSQGARPNYESTISPLTYLSKPYEGKEAKHEQWIGYAQYELSEINELDFEQPRALYQKVMTDTDREHVVYNLSVHMKNIRTPAIRDRQLSVWAAIDQSLSDRVAKAIGASPVKPLVAKPAAESWRLKTNIKF</sequence>
<dbReference type="FunFam" id="2.40.180.10:FF:000001">
    <property type="entry name" value="Catalase"/>
    <property type="match status" value="1"/>
</dbReference>
<dbReference type="GO" id="GO:0005739">
    <property type="term" value="C:mitochondrion"/>
    <property type="evidence" value="ECO:0007669"/>
    <property type="project" value="TreeGrafter"/>
</dbReference>
<protein>
    <recommendedName>
        <fullName evidence="9">Catalase</fullName>
        <ecNumber evidence="9">1.11.1.6</ecNumber>
    </recommendedName>
</protein>
<dbReference type="GO" id="GO:0046872">
    <property type="term" value="F:metal ion binding"/>
    <property type="evidence" value="ECO:0007669"/>
    <property type="project" value="UniProtKB-KW"/>
</dbReference>
<dbReference type="PROSITE" id="PS00438">
    <property type="entry name" value="CATALASE_2"/>
    <property type="match status" value="1"/>
</dbReference>
<dbReference type="Pfam" id="PF06628">
    <property type="entry name" value="Catalase-rel"/>
    <property type="match status" value="1"/>
</dbReference>
<evidence type="ECO:0000256" key="2">
    <source>
        <dbReference type="ARBA" id="ARBA00022559"/>
    </source>
</evidence>